<name>A0A4Q9MAA7_9APHY</name>
<dbReference type="AlphaFoldDB" id="A0A4Q9MAA7"/>
<dbReference type="EMBL" id="ML143523">
    <property type="protein sequence ID" value="TBU22872.1"/>
    <property type="molecule type" value="Genomic_DNA"/>
</dbReference>
<gene>
    <name evidence="2" type="ORF">BD311DRAFT_113949</name>
</gene>
<keyword evidence="1" id="KW-0812">Transmembrane</keyword>
<keyword evidence="1" id="KW-0472">Membrane</keyword>
<evidence type="ECO:0000256" key="1">
    <source>
        <dbReference type="SAM" id="Phobius"/>
    </source>
</evidence>
<evidence type="ECO:0000313" key="2">
    <source>
        <dbReference type="EMBL" id="TBU22872.1"/>
    </source>
</evidence>
<keyword evidence="1" id="KW-1133">Transmembrane helix</keyword>
<organism evidence="2">
    <name type="scientific">Dichomitus squalens</name>
    <dbReference type="NCBI Taxonomy" id="114155"/>
    <lineage>
        <taxon>Eukaryota</taxon>
        <taxon>Fungi</taxon>
        <taxon>Dikarya</taxon>
        <taxon>Basidiomycota</taxon>
        <taxon>Agaricomycotina</taxon>
        <taxon>Agaricomycetes</taxon>
        <taxon>Polyporales</taxon>
        <taxon>Polyporaceae</taxon>
        <taxon>Dichomitus</taxon>
    </lineage>
</organism>
<sequence>MPPCRYTRVCACLCAVHAFLFRFRVCILLASVVVGIFYVTYFSTSGGFVLQSLGSPGCRPGASSSPSVGLCSGCTRTLSFLRRARWLPDMPTFCFVDRACSSELFISSYLESRLFLWSPSRSYISSSQLICNICMLYAIAGRT</sequence>
<reference evidence="2" key="1">
    <citation type="submission" date="2019-01" db="EMBL/GenBank/DDBJ databases">
        <title>Draft genome sequences of three monokaryotic isolates of the white-rot basidiomycete fungus Dichomitus squalens.</title>
        <authorList>
            <consortium name="DOE Joint Genome Institute"/>
            <person name="Lopez S.C."/>
            <person name="Andreopoulos B."/>
            <person name="Pangilinan J."/>
            <person name="Lipzen A."/>
            <person name="Riley R."/>
            <person name="Ahrendt S."/>
            <person name="Ng V."/>
            <person name="Barry K."/>
            <person name="Daum C."/>
            <person name="Grigoriev I.V."/>
            <person name="Hilden K.S."/>
            <person name="Makela M.R."/>
            <person name="de Vries R.P."/>
        </authorList>
    </citation>
    <scope>NUCLEOTIDE SEQUENCE [LARGE SCALE GENOMIC DNA]</scope>
    <source>
        <strain evidence="2">OM18370.1</strain>
    </source>
</reference>
<proteinExistence type="predicted"/>
<accession>A0A4Q9MAA7</accession>
<feature type="transmembrane region" description="Helical" evidence="1">
    <location>
        <begin position="21"/>
        <end position="41"/>
    </location>
</feature>
<dbReference type="Proteomes" id="UP000292957">
    <property type="component" value="Unassembled WGS sequence"/>
</dbReference>
<protein>
    <submittedName>
        <fullName evidence="2">Uncharacterized protein</fullName>
    </submittedName>
</protein>